<reference evidence="1" key="1">
    <citation type="submission" date="2020-11" db="EMBL/GenBank/DDBJ databases">
        <authorList>
            <consortium name="DOE Joint Genome Institute"/>
            <person name="Ahrendt S."/>
            <person name="Riley R."/>
            <person name="Andreopoulos W."/>
            <person name="Labutti K."/>
            <person name="Pangilinan J."/>
            <person name="Ruiz-Duenas F.J."/>
            <person name="Barrasa J.M."/>
            <person name="Sanchez-Garcia M."/>
            <person name="Camarero S."/>
            <person name="Miyauchi S."/>
            <person name="Serrano A."/>
            <person name="Linde D."/>
            <person name="Babiker R."/>
            <person name="Drula E."/>
            <person name="Ayuso-Fernandez I."/>
            <person name="Pacheco R."/>
            <person name="Padilla G."/>
            <person name="Ferreira P."/>
            <person name="Barriuso J."/>
            <person name="Kellner H."/>
            <person name="Castanera R."/>
            <person name="Alfaro M."/>
            <person name="Ramirez L."/>
            <person name="Pisabarro A.G."/>
            <person name="Kuo A."/>
            <person name="Tritt A."/>
            <person name="Lipzen A."/>
            <person name="He G."/>
            <person name="Yan M."/>
            <person name="Ng V."/>
            <person name="Cullen D."/>
            <person name="Martin F."/>
            <person name="Rosso M.-N."/>
            <person name="Henrissat B."/>
            <person name="Hibbett D."/>
            <person name="Martinez A.T."/>
            <person name="Grigoriev I.V."/>
        </authorList>
    </citation>
    <scope>NUCLEOTIDE SEQUENCE</scope>
    <source>
        <strain evidence="1">AH 40177</strain>
    </source>
</reference>
<proteinExistence type="predicted"/>
<dbReference type="EMBL" id="JADNRY010000023">
    <property type="protein sequence ID" value="KAF9072530.1"/>
    <property type="molecule type" value="Genomic_DNA"/>
</dbReference>
<protein>
    <submittedName>
        <fullName evidence="1">Uncharacterized protein</fullName>
    </submittedName>
</protein>
<dbReference type="Proteomes" id="UP000772434">
    <property type="component" value="Unassembled WGS sequence"/>
</dbReference>
<organism evidence="1 2">
    <name type="scientific">Rhodocollybia butyracea</name>
    <dbReference type="NCBI Taxonomy" id="206335"/>
    <lineage>
        <taxon>Eukaryota</taxon>
        <taxon>Fungi</taxon>
        <taxon>Dikarya</taxon>
        <taxon>Basidiomycota</taxon>
        <taxon>Agaricomycotina</taxon>
        <taxon>Agaricomycetes</taxon>
        <taxon>Agaricomycetidae</taxon>
        <taxon>Agaricales</taxon>
        <taxon>Marasmiineae</taxon>
        <taxon>Omphalotaceae</taxon>
        <taxon>Rhodocollybia</taxon>
    </lineage>
</organism>
<accession>A0A9P5Q1W9</accession>
<comment type="caution">
    <text evidence="1">The sequence shown here is derived from an EMBL/GenBank/DDBJ whole genome shotgun (WGS) entry which is preliminary data.</text>
</comment>
<dbReference type="AlphaFoldDB" id="A0A9P5Q1W9"/>
<name>A0A9P5Q1W9_9AGAR</name>
<evidence type="ECO:0000313" key="1">
    <source>
        <dbReference type="EMBL" id="KAF9072530.1"/>
    </source>
</evidence>
<evidence type="ECO:0000313" key="2">
    <source>
        <dbReference type="Proteomes" id="UP000772434"/>
    </source>
</evidence>
<sequence>MNAYWAPVGPQLQPYEVQPGNTKEVSFNLIDPLGIIGEGYTFQVQVLNWLPDTDFNNQPLNTNPTWLTFKDESENEAVYIVSGDPKTPTITFKEIRPFGNIIVSNDGTVNATVYARNDRGGILQSLKPDVKALEKNVVIDLTKCQWLNDGVTFRLEIAEHTDPTWLKYRKDSENEAVYTVTYNAGQQYVSFQGLRPIPDNPSPPLAQNVRQITLLNSGSFISTIYSINAKTEHVLVPDVPVWVGSLVYDLTTTDWLTNGDTFQVKVICATTEAPSTDPTWLTLTNDAMNEAVYTITGDPTTPVISFKEIRPIVDTPPLENISQISVSDSGTFIATIYSINTDTQHVLEADIQVEVKNAVFDLTKVHWLKDGDELRLKVTCTTSKAQSTDATWVKFTSKSNNEAVYEISGSADKPNIAFKMLRAIGNTAGPIVSE</sequence>
<gene>
    <name evidence="1" type="ORF">BDP27DRAFT_1445546</name>
</gene>
<keyword evidence="2" id="KW-1185">Reference proteome</keyword>
<dbReference type="OrthoDB" id="2865209at2759"/>